<accession>A0A1F5SK45</accession>
<gene>
    <name evidence="2" type="ORF">A2227_04210</name>
</gene>
<feature type="chain" id="PRO_5009521249" evidence="1">
    <location>
        <begin position="26"/>
        <end position="235"/>
    </location>
</feature>
<evidence type="ECO:0000313" key="3">
    <source>
        <dbReference type="Proteomes" id="UP000178367"/>
    </source>
</evidence>
<sequence>MKKKLFSVITFVFCVILFDATLAQTDDFNVWTFINNELFSLYHGIDLGVTRESVEKMIEEENEFYYDQNAYPEETETQNGAVTVTYCLKILSGNSWVLDRYGRGLKIVYKNGLVDSICYRETIDNSGFYSFKPRNGDNIIKSLIILQNDWSKERINLVYYPGEKKRGKINGTISVPAACNRVIDVTHEEIAALSWIIGQMNEHLDGLAEEQEKDFIAKLNARLHNTRISLETNLP</sequence>
<evidence type="ECO:0000256" key="1">
    <source>
        <dbReference type="SAM" id="SignalP"/>
    </source>
</evidence>
<protein>
    <submittedName>
        <fullName evidence="2">Uncharacterized protein</fullName>
    </submittedName>
</protein>
<keyword evidence="1" id="KW-0732">Signal</keyword>
<dbReference type="AlphaFoldDB" id="A0A1F5SK45"/>
<dbReference type="EMBL" id="MFGB01000010">
    <property type="protein sequence ID" value="OGF27065.1"/>
    <property type="molecule type" value="Genomic_DNA"/>
</dbReference>
<evidence type="ECO:0000313" key="2">
    <source>
        <dbReference type="EMBL" id="OGF27065.1"/>
    </source>
</evidence>
<organism evidence="2 3">
    <name type="scientific">Candidatus Falkowbacteria bacterium RIFOXYA2_FULL_47_19</name>
    <dbReference type="NCBI Taxonomy" id="1797994"/>
    <lineage>
        <taxon>Bacteria</taxon>
        <taxon>Candidatus Falkowiibacteriota</taxon>
    </lineage>
</organism>
<feature type="signal peptide" evidence="1">
    <location>
        <begin position="1"/>
        <end position="25"/>
    </location>
</feature>
<reference evidence="2 3" key="1">
    <citation type="journal article" date="2016" name="Nat. Commun.">
        <title>Thousands of microbial genomes shed light on interconnected biogeochemical processes in an aquifer system.</title>
        <authorList>
            <person name="Anantharaman K."/>
            <person name="Brown C.T."/>
            <person name="Hug L.A."/>
            <person name="Sharon I."/>
            <person name="Castelle C.J."/>
            <person name="Probst A.J."/>
            <person name="Thomas B.C."/>
            <person name="Singh A."/>
            <person name="Wilkins M.J."/>
            <person name="Karaoz U."/>
            <person name="Brodie E.L."/>
            <person name="Williams K.H."/>
            <person name="Hubbard S.S."/>
            <person name="Banfield J.F."/>
        </authorList>
    </citation>
    <scope>NUCLEOTIDE SEQUENCE [LARGE SCALE GENOMIC DNA]</scope>
</reference>
<dbReference type="Proteomes" id="UP000178367">
    <property type="component" value="Unassembled WGS sequence"/>
</dbReference>
<name>A0A1F5SK45_9BACT</name>
<proteinExistence type="predicted"/>
<comment type="caution">
    <text evidence="2">The sequence shown here is derived from an EMBL/GenBank/DDBJ whole genome shotgun (WGS) entry which is preliminary data.</text>
</comment>